<dbReference type="Gene3D" id="1.10.10.10">
    <property type="entry name" value="Winged helix-like DNA-binding domain superfamily/Winged helix DNA-binding domain"/>
    <property type="match status" value="1"/>
</dbReference>
<feature type="domain" description="HTH hxlR-type" evidence="4">
    <location>
        <begin position="12"/>
        <end position="109"/>
    </location>
</feature>
<dbReference type="InterPro" id="IPR036388">
    <property type="entry name" value="WH-like_DNA-bd_sf"/>
</dbReference>
<evidence type="ECO:0000313" key="6">
    <source>
        <dbReference type="Proteomes" id="UP000282656"/>
    </source>
</evidence>
<dbReference type="Proteomes" id="UP000282656">
    <property type="component" value="Unassembled WGS sequence"/>
</dbReference>
<evidence type="ECO:0000259" key="4">
    <source>
        <dbReference type="PROSITE" id="PS51118"/>
    </source>
</evidence>
<dbReference type="PANTHER" id="PTHR33204">
    <property type="entry name" value="TRANSCRIPTIONAL REGULATOR, MARR FAMILY"/>
    <property type="match status" value="1"/>
</dbReference>
<gene>
    <name evidence="5" type="ORF">D7X96_19180</name>
</gene>
<accession>A0A3A8QIG5</accession>
<keyword evidence="3" id="KW-0804">Transcription</keyword>
<proteinExistence type="predicted"/>
<sequence>MMKRTSMEGAACPVARSLDVIGDWWSLLIVRDAQYGLRRFGEFQKSLGVAKNILAQRLKHLVDHGILDLQPASDGSAWQEYVLTEKGRSLFPILVALGQWGQEHCFEEGEPRTRVLDAVHGQPVKPLEVRAADGRLLTVRDVRLERPDTQG</sequence>
<evidence type="ECO:0000256" key="3">
    <source>
        <dbReference type="ARBA" id="ARBA00023163"/>
    </source>
</evidence>
<comment type="caution">
    <text evidence="5">The sequence shown here is derived from an EMBL/GenBank/DDBJ whole genome shotgun (WGS) entry which is preliminary data.</text>
</comment>
<protein>
    <submittedName>
        <fullName evidence="5">Transcriptional regulator</fullName>
    </submittedName>
</protein>
<dbReference type="PANTHER" id="PTHR33204:SF18">
    <property type="entry name" value="TRANSCRIPTIONAL REGULATORY PROTEIN"/>
    <property type="match status" value="1"/>
</dbReference>
<keyword evidence="1" id="KW-0805">Transcription regulation</keyword>
<keyword evidence="2" id="KW-0238">DNA-binding</keyword>
<dbReference type="PROSITE" id="PS51118">
    <property type="entry name" value="HTH_HXLR"/>
    <property type="match status" value="1"/>
</dbReference>
<keyword evidence="6" id="KW-1185">Reference proteome</keyword>
<evidence type="ECO:0000256" key="1">
    <source>
        <dbReference type="ARBA" id="ARBA00023015"/>
    </source>
</evidence>
<dbReference type="EMBL" id="RAWM01000049">
    <property type="protein sequence ID" value="RKH67511.1"/>
    <property type="molecule type" value="Genomic_DNA"/>
</dbReference>
<dbReference type="GO" id="GO:0003677">
    <property type="term" value="F:DNA binding"/>
    <property type="evidence" value="ECO:0007669"/>
    <property type="project" value="UniProtKB-KW"/>
</dbReference>
<evidence type="ECO:0000313" key="5">
    <source>
        <dbReference type="EMBL" id="RKH67511.1"/>
    </source>
</evidence>
<dbReference type="Pfam" id="PF01638">
    <property type="entry name" value="HxlR"/>
    <property type="match status" value="1"/>
</dbReference>
<reference evidence="6" key="1">
    <citation type="submission" date="2018-09" db="EMBL/GenBank/DDBJ databases">
        <authorList>
            <person name="Livingstone P.G."/>
            <person name="Whitworth D.E."/>
        </authorList>
    </citation>
    <scope>NUCLEOTIDE SEQUENCE [LARGE SCALE GENOMIC DNA]</scope>
    <source>
        <strain evidence="6">AB047A</strain>
    </source>
</reference>
<name>A0A3A8QIG5_9BACT</name>
<organism evidence="5 6">
    <name type="scientific">Corallococcus interemptor</name>
    <dbReference type="NCBI Taxonomy" id="2316720"/>
    <lineage>
        <taxon>Bacteria</taxon>
        <taxon>Pseudomonadati</taxon>
        <taxon>Myxococcota</taxon>
        <taxon>Myxococcia</taxon>
        <taxon>Myxococcales</taxon>
        <taxon>Cystobacterineae</taxon>
        <taxon>Myxococcaceae</taxon>
        <taxon>Corallococcus</taxon>
    </lineage>
</organism>
<dbReference type="OrthoDB" id="9807069at2"/>
<dbReference type="InterPro" id="IPR036390">
    <property type="entry name" value="WH_DNA-bd_sf"/>
</dbReference>
<dbReference type="AlphaFoldDB" id="A0A3A8QIG5"/>
<dbReference type="SUPFAM" id="SSF46785">
    <property type="entry name" value="Winged helix' DNA-binding domain"/>
    <property type="match status" value="1"/>
</dbReference>
<evidence type="ECO:0000256" key="2">
    <source>
        <dbReference type="ARBA" id="ARBA00023125"/>
    </source>
</evidence>
<dbReference type="InterPro" id="IPR002577">
    <property type="entry name" value="HTH_HxlR"/>
</dbReference>